<feature type="signal peptide" evidence="3">
    <location>
        <begin position="1"/>
        <end position="23"/>
    </location>
</feature>
<dbReference type="Pfam" id="PF00135">
    <property type="entry name" value="COesterase"/>
    <property type="match status" value="1"/>
</dbReference>
<dbReference type="InterPro" id="IPR002018">
    <property type="entry name" value="CarbesteraseB"/>
</dbReference>
<comment type="similarity">
    <text evidence="1">Belongs to the type-B carboxylesterase/lipase family.</text>
</comment>
<evidence type="ECO:0000313" key="6">
    <source>
        <dbReference type="Proteomes" id="UP001176521"/>
    </source>
</evidence>
<dbReference type="InterPro" id="IPR050654">
    <property type="entry name" value="AChE-related_enzymes"/>
</dbReference>
<dbReference type="PANTHER" id="PTHR43918">
    <property type="entry name" value="ACETYLCHOLINESTERASE"/>
    <property type="match status" value="1"/>
</dbReference>
<feature type="chain" id="PRO_5043013765" description="Carboxylesterase type B domain-containing protein" evidence="3">
    <location>
        <begin position="24"/>
        <end position="547"/>
    </location>
</feature>
<accession>A0AAN6G6C6</accession>
<name>A0AAN6G6C6_9BASI</name>
<protein>
    <recommendedName>
        <fullName evidence="4">Carboxylesterase type B domain-containing protein</fullName>
    </recommendedName>
</protein>
<reference evidence="5" key="1">
    <citation type="journal article" date="2023" name="PhytoFront">
        <title>Draft Genome Resources of Seven Strains of Tilletia horrida, Causal Agent of Kernel Smut of Rice.</title>
        <authorList>
            <person name="Khanal S."/>
            <person name="Antony Babu S."/>
            <person name="Zhou X.G."/>
        </authorList>
    </citation>
    <scope>NUCLEOTIDE SEQUENCE</scope>
    <source>
        <strain evidence="5">TX3</strain>
    </source>
</reference>
<comment type="caution">
    <text evidence="5">The sequence shown here is derived from an EMBL/GenBank/DDBJ whole genome shotgun (WGS) entry which is preliminary data.</text>
</comment>
<evidence type="ECO:0000313" key="5">
    <source>
        <dbReference type="EMBL" id="KAK0519558.1"/>
    </source>
</evidence>
<gene>
    <name evidence="5" type="ORF">OC842_007414</name>
</gene>
<feature type="domain" description="Carboxylesterase type B" evidence="4">
    <location>
        <begin position="38"/>
        <end position="380"/>
    </location>
</feature>
<evidence type="ECO:0000259" key="4">
    <source>
        <dbReference type="Pfam" id="PF00135"/>
    </source>
</evidence>
<dbReference type="InterPro" id="IPR029058">
    <property type="entry name" value="AB_hydrolase_fold"/>
</dbReference>
<dbReference type="AlphaFoldDB" id="A0AAN6G6C6"/>
<keyword evidence="2" id="KW-0378">Hydrolase</keyword>
<dbReference type="GO" id="GO:0052689">
    <property type="term" value="F:carboxylic ester hydrolase activity"/>
    <property type="evidence" value="ECO:0007669"/>
    <property type="project" value="TreeGrafter"/>
</dbReference>
<dbReference type="Gene3D" id="3.40.50.1820">
    <property type="entry name" value="alpha/beta hydrolase"/>
    <property type="match status" value="2"/>
</dbReference>
<evidence type="ECO:0000256" key="2">
    <source>
        <dbReference type="ARBA" id="ARBA00022801"/>
    </source>
</evidence>
<dbReference type="PANTHER" id="PTHR43918:SF4">
    <property type="entry name" value="CARBOXYLIC ESTER HYDROLASE"/>
    <property type="match status" value="1"/>
</dbReference>
<sequence>MTAITLFLTSLLLSLNLIQPGLANTPTNHYQSSVRFTFVDTTSGQVHGRYFPDSQVYRYLGIPYAEDTGGPNRFKPAVRKARAEGVIIDATRAGPSCVSTQGNVSRAALGFTGQQIPDSSTWSEDCLLVNLYVNKATRESAGRGPGAAVLVYVYGGSFMTGSPYIPIYDGIPFASANQDTILVTFSYRHSIFGNPMSPQVSQYQPVGWNFGLTDMHLMLDWLRDNVASFGGDPNKIVMFGGSSGSAMVDAYGFSEYGKKSPVASGTIVQSGAVLGMELATGPASKSDFGRPDGEWNTVAKAVGCGTAGDEAQLACMRRKSWRDIAAATVSAGRIFGPTPDGVTWFADWAQRSARGQVAKIPTIIGTNENEATLFANPDDQRACSLADALFTPPYWRCAAATEAADRVRAGVPTWRYLYSGRFDAFLQGRPWIGTYHFSEIPQLLGTTPPHWLSDASKPAPASRAQRANSALFQKLWTAFAHDPQHGLERAGWPRYEPHERTMLHIAKENSRQPVLETPRADEADSCAVTVPFTESMQVALNKLRKTF</sequence>
<dbReference type="EMBL" id="JAPDMQ010000957">
    <property type="protein sequence ID" value="KAK0519558.1"/>
    <property type="molecule type" value="Genomic_DNA"/>
</dbReference>
<evidence type="ECO:0000256" key="3">
    <source>
        <dbReference type="SAM" id="SignalP"/>
    </source>
</evidence>
<proteinExistence type="inferred from homology"/>
<keyword evidence="6" id="KW-1185">Reference proteome</keyword>
<organism evidence="5 6">
    <name type="scientific">Tilletia horrida</name>
    <dbReference type="NCBI Taxonomy" id="155126"/>
    <lineage>
        <taxon>Eukaryota</taxon>
        <taxon>Fungi</taxon>
        <taxon>Dikarya</taxon>
        <taxon>Basidiomycota</taxon>
        <taxon>Ustilaginomycotina</taxon>
        <taxon>Exobasidiomycetes</taxon>
        <taxon>Tilletiales</taxon>
        <taxon>Tilletiaceae</taxon>
        <taxon>Tilletia</taxon>
    </lineage>
</organism>
<dbReference type="SUPFAM" id="SSF53474">
    <property type="entry name" value="alpha/beta-Hydrolases"/>
    <property type="match status" value="1"/>
</dbReference>
<dbReference type="Proteomes" id="UP001176521">
    <property type="component" value="Unassembled WGS sequence"/>
</dbReference>
<keyword evidence="3" id="KW-0732">Signal</keyword>
<evidence type="ECO:0000256" key="1">
    <source>
        <dbReference type="ARBA" id="ARBA00005964"/>
    </source>
</evidence>